<evidence type="ECO:0000313" key="1">
    <source>
        <dbReference type="EMBL" id="MFH4974974.1"/>
    </source>
</evidence>
<sequence length="293" mass="34116">MFVSLIISAVFTNIITNSQKSTAYEMSPYLWHYQLPSQISSKNESNYTSSHSRELSVEYLQQFQHIFHHSQPPRVSIPCTSFDRDVHYPLQYSIKANRWSPMAYSKSIDSGMVEKNTSVLYPYQLFGSTNSPNDLVNKTLNDNNTTTLPHIEYLDIGHNSKELAGLPTFLKGASNDVKQKFIRIVSDQDKTFTEKQVELDDLIAGLDKNARKLYDDVREQKDREEREKRNRIHTVVATMSREAQTIFAKVSTILTNPRLKDRERYDRLKKLYSAMDNTVKNEFEWRFADLIRL</sequence>
<name>A0ABD6ECA6_9BILA</name>
<dbReference type="PANTHER" id="PTHR21593">
    <property type="entry name" value="PRION-LIKE- Q/N-RICH -DOMAIN-BEARING PROTEIN PROTEIN"/>
    <property type="match status" value="1"/>
</dbReference>
<reference evidence="1 2" key="1">
    <citation type="submission" date="2024-08" db="EMBL/GenBank/DDBJ databases">
        <title>Gnathostoma spinigerum genome.</title>
        <authorList>
            <person name="Gonzalez-Bertolin B."/>
            <person name="Monzon S."/>
            <person name="Zaballos A."/>
            <person name="Jimenez P."/>
            <person name="Dekumyoy P."/>
            <person name="Varona S."/>
            <person name="Cuesta I."/>
            <person name="Sumanam S."/>
            <person name="Adisakwattana P."/>
            <person name="Gasser R.B."/>
            <person name="Hernandez-Gonzalez A."/>
            <person name="Young N.D."/>
            <person name="Perteguer M.J."/>
        </authorList>
    </citation>
    <scope>NUCLEOTIDE SEQUENCE [LARGE SCALE GENOMIC DNA]</scope>
    <source>
        <strain evidence="1">AL3</strain>
        <tissue evidence="1">Liver</tissue>
    </source>
</reference>
<protein>
    <recommendedName>
        <fullName evidence="3">SXP/RAL-2 family protein Ani s 5-like cation-binding domain-containing protein</fullName>
    </recommendedName>
</protein>
<dbReference type="EMBL" id="JBGFUD010000653">
    <property type="protein sequence ID" value="MFH4974974.1"/>
    <property type="molecule type" value="Genomic_DNA"/>
</dbReference>
<dbReference type="InterPro" id="IPR052823">
    <property type="entry name" value="SXP/RAL-2_related"/>
</dbReference>
<gene>
    <name evidence="1" type="ORF">AB6A40_001683</name>
</gene>
<dbReference type="Proteomes" id="UP001608902">
    <property type="component" value="Unassembled WGS sequence"/>
</dbReference>
<dbReference type="PANTHER" id="PTHR21593:SF36">
    <property type="entry name" value="DUF148 DOMAIN-CONTAINING PROTEIN-RELATED"/>
    <property type="match status" value="1"/>
</dbReference>
<organism evidence="1 2">
    <name type="scientific">Gnathostoma spinigerum</name>
    <dbReference type="NCBI Taxonomy" id="75299"/>
    <lineage>
        <taxon>Eukaryota</taxon>
        <taxon>Metazoa</taxon>
        <taxon>Ecdysozoa</taxon>
        <taxon>Nematoda</taxon>
        <taxon>Chromadorea</taxon>
        <taxon>Rhabditida</taxon>
        <taxon>Spirurina</taxon>
        <taxon>Gnathostomatomorpha</taxon>
        <taxon>Gnathostomatoidea</taxon>
        <taxon>Gnathostomatidae</taxon>
        <taxon>Gnathostoma</taxon>
    </lineage>
</organism>
<evidence type="ECO:0000313" key="2">
    <source>
        <dbReference type="Proteomes" id="UP001608902"/>
    </source>
</evidence>
<dbReference type="AlphaFoldDB" id="A0ABD6ECA6"/>
<evidence type="ECO:0008006" key="3">
    <source>
        <dbReference type="Google" id="ProtNLM"/>
    </source>
</evidence>
<proteinExistence type="predicted"/>
<keyword evidence="2" id="KW-1185">Reference proteome</keyword>
<comment type="caution">
    <text evidence="1">The sequence shown here is derived from an EMBL/GenBank/DDBJ whole genome shotgun (WGS) entry which is preliminary data.</text>
</comment>
<accession>A0ABD6ECA6</accession>